<dbReference type="EMBL" id="VSRR010001746">
    <property type="protein sequence ID" value="MPC27427.1"/>
    <property type="molecule type" value="Genomic_DNA"/>
</dbReference>
<feature type="compositionally biased region" description="Basic residues" evidence="1">
    <location>
        <begin position="1"/>
        <end position="10"/>
    </location>
</feature>
<reference evidence="2 3" key="1">
    <citation type="submission" date="2019-05" db="EMBL/GenBank/DDBJ databases">
        <title>Another draft genome of Portunus trituberculatus and its Hox gene families provides insights of decapod evolution.</title>
        <authorList>
            <person name="Jeong J.-H."/>
            <person name="Song I."/>
            <person name="Kim S."/>
            <person name="Choi T."/>
            <person name="Kim D."/>
            <person name="Ryu S."/>
            <person name="Kim W."/>
        </authorList>
    </citation>
    <scope>NUCLEOTIDE SEQUENCE [LARGE SCALE GENOMIC DNA]</scope>
    <source>
        <tissue evidence="2">Muscle</tissue>
    </source>
</reference>
<dbReference type="Proteomes" id="UP000324222">
    <property type="component" value="Unassembled WGS sequence"/>
</dbReference>
<evidence type="ECO:0000256" key="1">
    <source>
        <dbReference type="SAM" id="MobiDB-lite"/>
    </source>
</evidence>
<name>A0A5B7E261_PORTR</name>
<protein>
    <submittedName>
        <fullName evidence="2">Uncharacterized protein</fullName>
    </submittedName>
</protein>
<organism evidence="2 3">
    <name type="scientific">Portunus trituberculatus</name>
    <name type="common">Swimming crab</name>
    <name type="synonym">Neptunus trituberculatus</name>
    <dbReference type="NCBI Taxonomy" id="210409"/>
    <lineage>
        <taxon>Eukaryota</taxon>
        <taxon>Metazoa</taxon>
        <taxon>Ecdysozoa</taxon>
        <taxon>Arthropoda</taxon>
        <taxon>Crustacea</taxon>
        <taxon>Multicrustacea</taxon>
        <taxon>Malacostraca</taxon>
        <taxon>Eumalacostraca</taxon>
        <taxon>Eucarida</taxon>
        <taxon>Decapoda</taxon>
        <taxon>Pleocyemata</taxon>
        <taxon>Brachyura</taxon>
        <taxon>Eubrachyura</taxon>
        <taxon>Portunoidea</taxon>
        <taxon>Portunidae</taxon>
        <taxon>Portuninae</taxon>
        <taxon>Portunus</taxon>
    </lineage>
</organism>
<feature type="region of interest" description="Disordered" evidence="1">
    <location>
        <begin position="1"/>
        <end position="24"/>
    </location>
</feature>
<sequence length="122" mass="13400">MTCGRWRRGGKTAGSRGPDCHGRGQGNRHQVGLFFGSSLGSGLALAGNCLADSLTRASCLPLSQFMVPGRIAELSYSDALRRQIRRLQYEPQELGSPLLNAFKLFAPQLESVDHLHHHFIEL</sequence>
<proteinExistence type="predicted"/>
<evidence type="ECO:0000313" key="2">
    <source>
        <dbReference type="EMBL" id="MPC27427.1"/>
    </source>
</evidence>
<evidence type="ECO:0000313" key="3">
    <source>
        <dbReference type="Proteomes" id="UP000324222"/>
    </source>
</evidence>
<comment type="caution">
    <text evidence="2">The sequence shown here is derived from an EMBL/GenBank/DDBJ whole genome shotgun (WGS) entry which is preliminary data.</text>
</comment>
<dbReference type="AlphaFoldDB" id="A0A5B7E261"/>
<accession>A0A5B7E261</accession>
<gene>
    <name evidence="2" type="ORF">E2C01_020597</name>
</gene>
<dbReference type="OrthoDB" id="425611at2759"/>
<keyword evidence="3" id="KW-1185">Reference proteome</keyword>